<dbReference type="Gramene" id="PVH39218">
    <property type="protein sequence ID" value="PVH39218"/>
    <property type="gene ID" value="PAHAL_5G456700"/>
</dbReference>
<feature type="compositionally biased region" description="Basic and acidic residues" evidence="1">
    <location>
        <begin position="215"/>
        <end position="228"/>
    </location>
</feature>
<dbReference type="Proteomes" id="UP000243499">
    <property type="component" value="Chromosome 5"/>
</dbReference>
<sequence length="321" mass="36324">MAKGKEKVEGDGSARERTITWDEDQTKFMLGWFIDYIKEQHAGFKLKKQHHFKCSEALNRQFNMGVTATQVERHFRHYKENWKFIATALGKSGNTFDASRSMVIISDLEKVNLKDRARRLLSKPIKFFSEMQELFLNSSADGSLAMDANTCMNEAQGDEENDYDDDLCNDLSNYAQAEDDLGDDSDTLPSPLSGMASMGSQVAEQSSSSSGVKHPRSESRPPKRDVRPKSRMSKVGDMIATTLVDLQNEIKKPAPPPPIIRNSDEIVWERLEKMTLTTGQKVMIGEYLAHKNQKRMRGFLSAASETTFESWIFKFLSDQGV</sequence>
<organism evidence="2">
    <name type="scientific">Panicum hallii</name>
    <dbReference type="NCBI Taxonomy" id="206008"/>
    <lineage>
        <taxon>Eukaryota</taxon>
        <taxon>Viridiplantae</taxon>
        <taxon>Streptophyta</taxon>
        <taxon>Embryophyta</taxon>
        <taxon>Tracheophyta</taxon>
        <taxon>Spermatophyta</taxon>
        <taxon>Magnoliopsida</taxon>
        <taxon>Liliopsida</taxon>
        <taxon>Poales</taxon>
        <taxon>Poaceae</taxon>
        <taxon>PACMAD clade</taxon>
        <taxon>Panicoideae</taxon>
        <taxon>Panicodae</taxon>
        <taxon>Paniceae</taxon>
        <taxon>Panicinae</taxon>
        <taxon>Panicum</taxon>
        <taxon>Panicum sect. Panicum</taxon>
    </lineage>
</organism>
<dbReference type="PANTHER" id="PTHR47906">
    <property type="entry name" value="OSJNBB0050O03.9 PROTEIN-RELATED"/>
    <property type="match status" value="1"/>
</dbReference>
<evidence type="ECO:0000256" key="1">
    <source>
        <dbReference type="SAM" id="MobiDB-lite"/>
    </source>
</evidence>
<dbReference type="EMBL" id="CM008050">
    <property type="protein sequence ID" value="PVH39218.1"/>
    <property type="molecule type" value="Genomic_DNA"/>
</dbReference>
<reference evidence="2" key="1">
    <citation type="submission" date="2018-04" db="EMBL/GenBank/DDBJ databases">
        <title>WGS assembly of Panicum hallii.</title>
        <authorList>
            <person name="Lovell J."/>
            <person name="Jenkins J."/>
            <person name="Lowry D."/>
            <person name="Mamidi S."/>
            <person name="Sreedasyam A."/>
            <person name="Weng X."/>
            <person name="Barry K."/>
            <person name="Bonette J."/>
            <person name="Campitelli B."/>
            <person name="Daum C."/>
            <person name="Gordon S."/>
            <person name="Gould B."/>
            <person name="Lipzen A."/>
            <person name="Macqueen A."/>
            <person name="Palacio-Mejia J."/>
            <person name="Plott C."/>
            <person name="Shakirov E."/>
            <person name="Shu S."/>
            <person name="Yoshinaga Y."/>
            <person name="Zane M."/>
            <person name="Rokhsar D."/>
            <person name="Grimwood J."/>
            <person name="Schmutz J."/>
            <person name="Juenger T."/>
        </authorList>
    </citation>
    <scope>NUCLEOTIDE SEQUENCE [LARGE SCALE GENOMIC DNA]</scope>
    <source>
        <strain evidence="2">FIL2</strain>
    </source>
</reference>
<proteinExistence type="predicted"/>
<evidence type="ECO:0000313" key="2">
    <source>
        <dbReference type="EMBL" id="PVH39218.1"/>
    </source>
</evidence>
<protein>
    <submittedName>
        <fullName evidence="2">Uncharacterized protein</fullName>
    </submittedName>
</protein>
<feature type="compositionally biased region" description="Acidic residues" evidence="1">
    <location>
        <begin position="177"/>
        <end position="186"/>
    </location>
</feature>
<name>A0A2T8INH4_9POAL</name>
<gene>
    <name evidence="2" type="ORF">PAHAL_5G456700</name>
</gene>
<dbReference type="PANTHER" id="PTHR47906:SF5">
    <property type="entry name" value="OS05G0118600 PROTEIN"/>
    <property type="match status" value="1"/>
</dbReference>
<dbReference type="AlphaFoldDB" id="A0A2T8INH4"/>
<feature type="region of interest" description="Disordered" evidence="1">
    <location>
        <begin position="177"/>
        <end position="233"/>
    </location>
</feature>
<accession>A0A2T8INH4</accession>